<dbReference type="Pfam" id="PF00266">
    <property type="entry name" value="Aminotran_5"/>
    <property type="match status" value="1"/>
</dbReference>
<dbReference type="InterPro" id="IPR015424">
    <property type="entry name" value="PyrdxlP-dep_Trfase"/>
</dbReference>
<dbReference type="InterPro" id="IPR010970">
    <property type="entry name" value="Cys_dSase_SufS"/>
</dbReference>
<comment type="catalytic activity">
    <reaction evidence="6 8">
        <text>(sulfur carrier)-H + L-cysteine = (sulfur carrier)-SH + L-alanine</text>
        <dbReference type="Rhea" id="RHEA:43892"/>
        <dbReference type="Rhea" id="RHEA-COMP:14737"/>
        <dbReference type="Rhea" id="RHEA-COMP:14739"/>
        <dbReference type="ChEBI" id="CHEBI:29917"/>
        <dbReference type="ChEBI" id="CHEBI:35235"/>
        <dbReference type="ChEBI" id="CHEBI:57972"/>
        <dbReference type="ChEBI" id="CHEBI:64428"/>
        <dbReference type="EC" id="2.8.1.7"/>
    </reaction>
</comment>
<keyword evidence="4 8" id="KW-0808">Transferase</keyword>
<accession>A0ABS9ZA36</accession>
<dbReference type="PANTHER" id="PTHR43586:SF8">
    <property type="entry name" value="CYSTEINE DESULFURASE 1, CHLOROPLASTIC"/>
    <property type="match status" value="1"/>
</dbReference>
<comment type="similarity">
    <text evidence="2 8">Belongs to the class-V pyridoxal-phosphate-dependent aminotransferase family. Csd subfamily.</text>
</comment>
<gene>
    <name evidence="10" type="ORF">K2U94_17215</name>
</gene>
<keyword evidence="11" id="KW-1185">Reference proteome</keyword>
<evidence type="ECO:0000256" key="2">
    <source>
        <dbReference type="ARBA" id="ARBA00010447"/>
    </source>
</evidence>
<dbReference type="RefSeq" id="WP_243068377.1">
    <property type="nucleotide sequence ID" value="NZ_JAIVFK010000001.1"/>
</dbReference>
<dbReference type="NCBIfam" id="TIGR01979">
    <property type="entry name" value="sufS"/>
    <property type="match status" value="1"/>
</dbReference>
<dbReference type="Proteomes" id="UP001139104">
    <property type="component" value="Unassembled WGS sequence"/>
</dbReference>
<dbReference type="EMBL" id="JAIVFP010000001">
    <property type="protein sequence ID" value="MCI4684483.1"/>
    <property type="molecule type" value="Genomic_DNA"/>
</dbReference>
<keyword evidence="5 8" id="KW-0663">Pyridoxal phosphate</keyword>
<dbReference type="Gene3D" id="3.40.640.10">
    <property type="entry name" value="Type I PLP-dependent aspartate aminotransferase-like (Major domain)"/>
    <property type="match status" value="1"/>
</dbReference>
<name>A0ABS9ZA36_9HYPH</name>
<comment type="caution">
    <text evidence="10">The sequence shown here is derived from an EMBL/GenBank/DDBJ whole genome shotgun (WGS) entry which is preliminary data.</text>
</comment>
<evidence type="ECO:0000256" key="8">
    <source>
        <dbReference type="RuleBase" id="RU004506"/>
    </source>
</evidence>
<sequence length="417" mass="44990">MSNKALALNPAAPAFDVNAARMDFPILSRLVHNKPLVYLDNGASAQKPKVVLDAILSGYSDTYANVHRGAHFLSNESTNLFEKARESCRCFVNAERVEEIVFTKGGTEAINLVASSLGAEIGEGDEIVISEMEHHSNIVPWNFLRERKGAKLIWAPLAADDSFDLEAFAKLLTKKTRIVAITHMSNVLGTVTPIADIIRLAHAAGAKVLIDGCQGSVHEIVDVQALDVDFYVTTGHKLYGPSGIGFLYGKYELLEAMQPYQGGGEMIADVFRDVVTYAAPPHRFEAGTPPIVEAIGLGVALDYLQNLDRAGIAAHEAALLAHATEEIDRIGKVRIFGRAPNKGAIVTFDVEGAHPQDVSMILDRAGVAVRAGSHCAQPLMTKLGLTASARASFALYNTHEEVEALVKGIRRVLELFA</sequence>
<proteinExistence type="inferred from homology"/>
<evidence type="ECO:0000256" key="1">
    <source>
        <dbReference type="ARBA" id="ARBA00001933"/>
    </source>
</evidence>
<dbReference type="InterPro" id="IPR000192">
    <property type="entry name" value="Aminotrans_V_dom"/>
</dbReference>
<evidence type="ECO:0000313" key="11">
    <source>
        <dbReference type="Proteomes" id="UP001139104"/>
    </source>
</evidence>
<dbReference type="CDD" id="cd06453">
    <property type="entry name" value="SufS_like"/>
    <property type="match status" value="1"/>
</dbReference>
<comment type="cofactor">
    <cofactor evidence="1 7">
        <name>pyridoxal 5'-phosphate</name>
        <dbReference type="ChEBI" id="CHEBI:597326"/>
    </cofactor>
</comment>
<dbReference type="GO" id="GO:0031071">
    <property type="term" value="F:cysteine desulfurase activity"/>
    <property type="evidence" value="ECO:0007669"/>
    <property type="project" value="UniProtKB-EC"/>
</dbReference>
<evidence type="ECO:0000313" key="10">
    <source>
        <dbReference type="EMBL" id="MCI4684483.1"/>
    </source>
</evidence>
<evidence type="ECO:0000256" key="6">
    <source>
        <dbReference type="ARBA" id="ARBA00050776"/>
    </source>
</evidence>
<feature type="domain" description="Aminotransferase class V" evidence="9">
    <location>
        <begin position="37"/>
        <end position="405"/>
    </location>
</feature>
<protein>
    <recommendedName>
        <fullName evidence="3 8">Cysteine desulfurase</fullName>
        <ecNumber evidence="3 8">2.8.1.7</ecNumber>
    </recommendedName>
</protein>
<dbReference type="InterPro" id="IPR015422">
    <property type="entry name" value="PyrdxlP-dep_Trfase_small"/>
</dbReference>
<evidence type="ECO:0000256" key="3">
    <source>
        <dbReference type="ARBA" id="ARBA00012239"/>
    </source>
</evidence>
<organism evidence="10 11">
    <name type="scientific">Candidatus Rhodoblastus alkanivorans</name>
    <dbReference type="NCBI Taxonomy" id="2954117"/>
    <lineage>
        <taxon>Bacteria</taxon>
        <taxon>Pseudomonadati</taxon>
        <taxon>Pseudomonadota</taxon>
        <taxon>Alphaproteobacteria</taxon>
        <taxon>Hyphomicrobiales</taxon>
        <taxon>Rhodoblastaceae</taxon>
        <taxon>Rhodoblastus</taxon>
    </lineage>
</organism>
<dbReference type="SUPFAM" id="SSF53383">
    <property type="entry name" value="PLP-dependent transferases"/>
    <property type="match status" value="1"/>
</dbReference>
<evidence type="ECO:0000256" key="5">
    <source>
        <dbReference type="ARBA" id="ARBA00022898"/>
    </source>
</evidence>
<dbReference type="InterPro" id="IPR020578">
    <property type="entry name" value="Aminotrans_V_PyrdxlP_BS"/>
</dbReference>
<comment type="function">
    <text evidence="8">Catalyzes the removal of elemental sulfur and selenium atoms from L-cysteine, L-cystine, L-selenocysteine, and L-selenocystine to produce L-alanine.</text>
</comment>
<dbReference type="PANTHER" id="PTHR43586">
    <property type="entry name" value="CYSTEINE DESULFURASE"/>
    <property type="match status" value="1"/>
</dbReference>
<dbReference type="Gene3D" id="3.90.1150.10">
    <property type="entry name" value="Aspartate Aminotransferase, domain 1"/>
    <property type="match status" value="1"/>
</dbReference>
<dbReference type="EC" id="2.8.1.7" evidence="3 8"/>
<reference evidence="10" key="1">
    <citation type="journal article" date="2022" name="ISME J.">
        <title>Identification of active gaseous-alkane degraders at natural gas seeps.</title>
        <authorList>
            <person name="Farhan Ul Haque M."/>
            <person name="Hernandez M."/>
            <person name="Crombie A.T."/>
            <person name="Murrell J.C."/>
        </authorList>
    </citation>
    <scope>NUCLEOTIDE SEQUENCE</scope>
    <source>
        <strain evidence="10">PC2</strain>
    </source>
</reference>
<evidence type="ECO:0000256" key="7">
    <source>
        <dbReference type="RuleBase" id="RU004504"/>
    </source>
</evidence>
<dbReference type="PROSITE" id="PS00595">
    <property type="entry name" value="AA_TRANSFER_CLASS_5"/>
    <property type="match status" value="1"/>
</dbReference>
<evidence type="ECO:0000256" key="4">
    <source>
        <dbReference type="ARBA" id="ARBA00022679"/>
    </source>
</evidence>
<dbReference type="InterPro" id="IPR015421">
    <property type="entry name" value="PyrdxlP-dep_Trfase_major"/>
</dbReference>
<evidence type="ECO:0000259" key="9">
    <source>
        <dbReference type="Pfam" id="PF00266"/>
    </source>
</evidence>